<reference evidence="4 5" key="1">
    <citation type="submission" date="2016-05" db="EMBL/GenBank/DDBJ databases">
        <title>Genome sequencing of Trichophyton rubrum CMCC(F)T1i isolated from hair.</title>
        <authorList>
            <person name="Zhan P."/>
            <person name="Tao Y."/>
            <person name="Liu W."/>
        </authorList>
    </citation>
    <scope>NUCLEOTIDE SEQUENCE [LARGE SCALE GENOMIC DNA]</scope>
    <source>
        <strain evidence="5">CMCC(F)T1i</strain>
    </source>
</reference>
<dbReference type="AlphaFoldDB" id="A0A178F221"/>
<evidence type="ECO:0000256" key="2">
    <source>
        <dbReference type="SAM" id="MobiDB-lite"/>
    </source>
</evidence>
<accession>A0A178F221</accession>
<dbReference type="PANTHER" id="PTHR31017:SF1">
    <property type="entry name" value="LATE SECRETORY PATHWAY PROTEIN AVL9 HOMOLOG"/>
    <property type="match status" value="1"/>
</dbReference>
<dbReference type="GO" id="GO:0005737">
    <property type="term" value="C:cytoplasm"/>
    <property type="evidence" value="ECO:0007669"/>
    <property type="project" value="TreeGrafter"/>
</dbReference>
<dbReference type="PANTHER" id="PTHR31017">
    <property type="entry name" value="LATE SECRETORY PATHWAY PROTEIN AVL9-RELATED"/>
    <property type="match status" value="1"/>
</dbReference>
<evidence type="ECO:0000259" key="3">
    <source>
        <dbReference type="PROSITE" id="PS50211"/>
    </source>
</evidence>
<feature type="compositionally biased region" description="Polar residues" evidence="2">
    <location>
        <begin position="492"/>
        <end position="507"/>
    </location>
</feature>
<feature type="compositionally biased region" description="Polar residues" evidence="2">
    <location>
        <begin position="572"/>
        <end position="598"/>
    </location>
</feature>
<comment type="caution">
    <text evidence="4">The sequence shown here is derived from an EMBL/GenBank/DDBJ whole genome shotgun (WGS) entry which is preliminary data.</text>
</comment>
<dbReference type="EMBL" id="LHPM01000012">
    <property type="protein sequence ID" value="OAL66319.1"/>
    <property type="molecule type" value="Genomic_DNA"/>
</dbReference>
<evidence type="ECO:0000313" key="5">
    <source>
        <dbReference type="Proteomes" id="UP000243015"/>
    </source>
</evidence>
<sequence>MGSGKVHQEPIVLVVDFHHARGPEVEFWFCDDGVDPVKENDWALLPFMALSDGAHASTEDFSYFTLQCKETESSPATSLFGISCTTQLDSDKLINRPAEVTRSTVQKAVVAIINEPRHLGQLREKLSIVTSAWFAQRDFTDTDILQKFWEGLKISLKNEDLHKDEHFGLSLREMIHEFKHQTLVLFKCLLLQPKMRATALILLMTPMRRRLRNRARLKLAREVHIFGKGSMFGPYTPLQQLDLLADYGTKSYLVGSTNSLLLQQKDRYSDILINLDEDTVNISSPSLRAALALSAADRRWIDFLTQTINDTWDEAHPAQPKTHGYMGSEEFIRLQFEEYLLALISCVKYHDEIKSGGAIKQPANDIEGDPALDFNLDFIEHWRHTPNFALFDKLTSDALLFSVVELRHPCAGGLGIEDIQRRLAQQVADLHLDERVREGRETLNKHLATGHQKVTTAFNTLWAELEARREAQRKRNEERAKQAAAASITAALDTSQANNNNDSSKQESGGPGSPTPASPTPSTSGWSFAARKAPAVDLTQAQATVSAAGQRASAYFSSWGSWANERRKEWQTKNTSTGASPVSSPTATGTPRASMTSTFHERRSMESSTKGPVMTEMKEMQAKEDVDRPGSSRPHSSDQSTEKDHIDAVLESDPLSSTSREASKTPATSSSG</sequence>
<feature type="domain" description="UDENN" evidence="3">
    <location>
        <begin position="10"/>
        <end position="403"/>
    </location>
</feature>
<feature type="region of interest" description="Disordered" evidence="2">
    <location>
        <begin position="469"/>
        <end position="527"/>
    </location>
</feature>
<gene>
    <name evidence="4" type="ORF">A7C99_1704</name>
</gene>
<dbReference type="InterPro" id="IPR051731">
    <property type="entry name" value="DENND11/AVL9_GEFs"/>
</dbReference>
<protein>
    <recommendedName>
        <fullName evidence="3">UDENN domain-containing protein</fullName>
    </recommendedName>
</protein>
<feature type="compositionally biased region" description="Low complexity" evidence="2">
    <location>
        <begin position="482"/>
        <end position="491"/>
    </location>
</feature>
<comment type="similarity">
    <text evidence="1">Belongs to the AVL9 family.</text>
</comment>
<feature type="compositionally biased region" description="Polar residues" evidence="2">
    <location>
        <begin position="654"/>
        <end position="672"/>
    </location>
</feature>
<organism evidence="4 5">
    <name type="scientific">Trichophyton rubrum</name>
    <name type="common">Athlete's foot fungus</name>
    <name type="synonym">Epidermophyton rubrum</name>
    <dbReference type="NCBI Taxonomy" id="5551"/>
    <lineage>
        <taxon>Eukaryota</taxon>
        <taxon>Fungi</taxon>
        <taxon>Dikarya</taxon>
        <taxon>Ascomycota</taxon>
        <taxon>Pezizomycotina</taxon>
        <taxon>Eurotiomycetes</taxon>
        <taxon>Eurotiomycetidae</taxon>
        <taxon>Onygenales</taxon>
        <taxon>Arthrodermataceae</taxon>
        <taxon>Trichophyton</taxon>
    </lineage>
</organism>
<feature type="compositionally biased region" description="Basic and acidic residues" evidence="2">
    <location>
        <begin position="469"/>
        <end position="481"/>
    </location>
</feature>
<name>A0A178F221_TRIRU</name>
<dbReference type="InterPro" id="IPR018307">
    <property type="entry name" value="ABL9/DENND6_dom"/>
</dbReference>
<dbReference type="Proteomes" id="UP000243015">
    <property type="component" value="Unassembled WGS sequence"/>
</dbReference>
<evidence type="ECO:0000256" key="1">
    <source>
        <dbReference type="ARBA" id="ARBA00038178"/>
    </source>
</evidence>
<feature type="region of interest" description="Disordered" evidence="2">
    <location>
        <begin position="567"/>
        <end position="672"/>
    </location>
</feature>
<evidence type="ECO:0000313" key="4">
    <source>
        <dbReference type="EMBL" id="OAL66319.1"/>
    </source>
</evidence>
<dbReference type="Pfam" id="PF09794">
    <property type="entry name" value="Avl9"/>
    <property type="match status" value="2"/>
</dbReference>
<proteinExistence type="inferred from homology"/>
<feature type="compositionally biased region" description="Basic and acidic residues" evidence="2">
    <location>
        <begin position="616"/>
        <end position="630"/>
    </location>
</feature>
<dbReference type="InterPro" id="IPR037516">
    <property type="entry name" value="Tripartite_DENN"/>
</dbReference>
<dbReference type="VEuPathDB" id="FungiDB:TERG_03870"/>
<dbReference type="PROSITE" id="PS50211">
    <property type="entry name" value="DENN"/>
    <property type="match status" value="1"/>
</dbReference>